<evidence type="ECO:0000313" key="1">
    <source>
        <dbReference type="EMBL" id="MBD3326765.1"/>
    </source>
</evidence>
<accession>A0A9D5JZ95</accession>
<protein>
    <recommendedName>
        <fullName evidence="3">PepSY domain-containing protein</fullName>
    </recommendedName>
</protein>
<name>A0A9D5JZ95_9BACT</name>
<dbReference type="EMBL" id="WJJP01000634">
    <property type="protein sequence ID" value="MBD3326765.1"/>
    <property type="molecule type" value="Genomic_DNA"/>
</dbReference>
<reference evidence="1" key="1">
    <citation type="submission" date="2019-11" db="EMBL/GenBank/DDBJ databases">
        <title>Microbial mats filling the niche in hypersaline microbial mats.</title>
        <authorList>
            <person name="Wong H.L."/>
            <person name="Macleod F.I."/>
            <person name="White R.A. III"/>
            <person name="Burns B.P."/>
        </authorList>
    </citation>
    <scope>NUCLEOTIDE SEQUENCE</scope>
    <source>
        <strain evidence="1">Rbin_158</strain>
    </source>
</reference>
<organism evidence="1 2">
    <name type="scientific">candidate division KSB3 bacterium</name>
    <dbReference type="NCBI Taxonomy" id="2044937"/>
    <lineage>
        <taxon>Bacteria</taxon>
        <taxon>candidate division KSB3</taxon>
    </lineage>
</organism>
<comment type="caution">
    <text evidence="1">The sequence shown here is derived from an EMBL/GenBank/DDBJ whole genome shotgun (WGS) entry which is preliminary data.</text>
</comment>
<evidence type="ECO:0008006" key="3">
    <source>
        <dbReference type="Google" id="ProtNLM"/>
    </source>
</evidence>
<dbReference type="Proteomes" id="UP000649604">
    <property type="component" value="Unassembled WGS sequence"/>
</dbReference>
<sequence>MKKTVLTIVIAAVVITVGASAYAHYRGGYADQRGGWGMHAPRGGMMNTQQDPQGRMHGGRQGGMYGPAQKQGRGPGSGWAPCWTDQNWQGGPRWNTPNQPGTAQKSFELMPEEQIKEAADAYISQYLTGYTIDTIEKDSWRPMYFVTVKGPNDAVQQMAIHGLSGQVMHVYPLAPDTADSE</sequence>
<dbReference type="AlphaFoldDB" id="A0A9D5JZ95"/>
<evidence type="ECO:0000313" key="2">
    <source>
        <dbReference type="Proteomes" id="UP000649604"/>
    </source>
</evidence>
<gene>
    <name evidence="1" type="ORF">GF339_19430</name>
</gene>
<proteinExistence type="predicted"/>